<dbReference type="GO" id="GO:0008289">
    <property type="term" value="F:lipid binding"/>
    <property type="evidence" value="ECO:0007669"/>
    <property type="project" value="UniProtKB-KW"/>
</dbReference>
<dbReference type="PANTHER" id="PTHR12951:SF1">
    <property type="entry name" value="PROTEIN UNC-119 HOMOLOG"/>
    <property type="match status" value="1"/>
</dbReference>
<organism evidence="7 8">
    <name type="scientific">Oopsacas minuta</name>
    <dbReference type="NCBI Taxonomy" id="111878"/>
    <lineage>
        <taxon>Eukaryota</taxon>
        <taxon>Metazoa</taxon>
        <taxon>Porifera</taxon>
        <taxon>Hexactinellida</taxon>
        <taxon>Hexasterophora</taxon>
        <taxon>Lyssacinosida</taxon>
        <taxon>Leucopsacidae</taxon>
        <taxon>Oopsacas</taxon>
    </lineage>
</organism>
<protein>
    <recommendedName>
        <fullName evidence="6">GMP phosphodiesterase delta subunit domain-containing protein</fullName>
    </recommendedName>
</protein>
<reference evidence="7 8" key="1">
    <citation type="journal article" date="2023" name="BMC Biol.">
        <title>The compact genome of the sponge Oopsacas minuta (Hexactinellida) is lacking key metazoan core genes.</title>
        <authorList>
            <person name="Santini S."/>
            <person name="Schenkelaars Q."/>
            <person name="Jourda C."/>
            <person name="Duchesne M."/>
            <person name="Belahbib H."/>
            <person name="Rocher C."/>
            <person name="Selva M."/>
            <person name="Riesgo A."/>
            <person name="Vervoort M."/>
            <person name="Leys S.P."/>
            <person name="Kodjabachian L."/>
            <person name="Le Bivic A."/>
            <person name="Borchiellini C."/>
            <person name="Claverie J.M."/>
            <person name="Renard E."/>
        </authorList>
    </citation>
    <scope>NUCLEOTIDE SEQUENCE [LARGE SCALE GENOMIC DNA]</scope>
    <source>
        <strain evidence="7">SPO-2</strain>
    </source>
</reference>
<proteinExistence type="inferred from homology"/>
<keyword evidence="8" id="KW-1185">Reference proteome</keyword>
<feature type="domain" description="GMP phosphodiesterase delta subunit" evidence="6">
    <location>
        <begin position="54"/>
        <end position="211"/>
    </location>
</feature>
<keyword evidence="2" id="KW-0813">Transport</keyword>
<feature type="region of interest" description="Disordered" evidence="5">
    <location>
        <begin position="1"/>
        <end position="22"/>
    </location>
</feature>
<sequence length="215" mass="25166">MNSEISSGNSARRSDKKTPQSSYEEYLKNKSFITVEDIQQLKEPTSDYLVSRDANIFGIFFTRFCLRDEETNKQILNIKLSEEEILNYPTASSLSTDPSFGRFIRFQLPPSFLEMKHIGATIDFKIGNEAVKCFRMVEKHYFDIDPLKEFEFLFPFCMPNSRNSCDQIYEVPALQVDLKAQMIKNPYLTKSDSFYFVQNRLVMHHKAEFDFNFTS</sequence>
<comment type="similarity">
    <text evidence="1">Belongs to the PDE6D/unc-119 family.</text>
</comment>
<accession>A0AAV7JPT1</accession>
<dbReference type="AlphaFoldDB" id="A0AAV7JPT1"/>
<keyword evidence="3" id="KW-0653">Protein transport</keyword>
<dbReference type="InterPro" id="IPR014756">
    <property type="entry name" value="Ig_E-set"/>
</dbReference>
<dbReference type="GO" id="GO:0005929">
    <property type="term" value="C:cilium"/>
    <property type="evidence" value="ECO:0007669"/>
    <property type="project" value="TreeGrafter"/>
</dbReference>
<evidence type="ECO:0000256" key="2">
    <source>
        <dbReference type="ARBA" id="ARBA00022448"/>
    </source>
</evidence>
<evidence type="ECO:0000256" key="3">
    <source>
        <dbReference type="ARBA" id="ARBA00022927"/>
    </source>
</evidence>
<evidence type="ECO:0000259" key="6">
    <source>
        <dbReference type="Pfam" id="PF05351"/>
    </source>
</evidence>
<dbReference type="GO" id="GO:0060271">
    <property type="term" value="P:cilium assembly"/>
    <property type="evidence" value="ECO:0007669"/>
    <property type="project" value="TreeGrafter"/>
</dbReference>
<dbReference type="InterPro" id="IPR008015">
    <property type="entry name" value="PDED_dom"/>
</dbReference>
<dbReference type="PANTHER" id="PTHR12951">
    <property type="entry name" value="RETINAL PROTEIN 4"/>
    <property type="match status" value="1"/>
</dbReference>
<evidence type="ECO:0000313" key="7">
    <source>
        <dbReference type="EMBL" id="KAI6650910.1"/>
    </source>
</evidence>
<evidence type="ECO:0000256" key="1">
    <source>
        <dbReference type="ARBA" id="ARBA00008102"/>
    </source>
</evidence>
<comment type="caution">
    <text evidence="7">The sequence shown here is derived from an EMBL/GenBank/DDBJ whole genome shotgun (WGS) entry which is preliminary data.</text>
</comment>
<name>A0AAV7JPT1_9METZ</name>
<keyword evidence="4" id="KW-0446">Lipid-binding</keyword>
<evidence type="ECO:0000256" key="5">
    <source>
        <dbReference type="SAM" id="MobiDB-lite"/>
    </source>
</evidence>
<dbReference type="EMBL" id="JAKMXF010000309">
    <property type="protein sequence ID" value="KAI6650910.1"/>
    <property type="molecule type" value="Genomic_DNA"/>
</dbReference>
<dbReference type="SUPFAM" id="SSF81296">
    <property type="entry name" value="E set domains"/>
    <property type="match status" value="1"/>
</dbReference>
<feature type="compositionally biased region" description="Polar residues" evidence="5">
    <location>
        <begin position="1"/>
        <end position="11"/>
    </location>
</feature>
<dbReference type="Gene3D" id="2.70.50.40">
    <property type="entry name" value="GMP phosphodiesterase, delta subunit"/>
    <property type="match status" value="1"/>
</dbReference>
<dbReference type="InterPro" id="IPR051519">
    <property type="entry name" value="PDE6D_unc-119_myristoyl-bd"/>
</dbReference>
<dbReference type="Pfam" id="PF05351">
    <property type="entry name" value="GMP_PDE_delta"/>
    <property type="match status" value="1"/>
</dbReference>
<dbReference type="GO" id="GO:0042953">
    <property type="term" value="P:lipoprotein transport"/>
    <property type="evidence" value="ECO:0007669"/>
    <property type="project" value="TreeGrafter"/>
</dbReference>
<evidence type="ECO:0000313" key="8">
    <source>
        <dbReference type="Proteomes" id="UP001165289"/>
    </source>
</evidence>
<dbReference type="Proteomes" id="UP001165289">
    <property type="component" value="Unassembled WGS sequence"/>
</dbReference>
<gene>
    <name evidence="7" type="ORF">LOD99_5750</name>
</gene>
<dbReference type="InterPro" id="IPR037036">
    <property type="entry name" value="PDED_dom_sf"/>
</dbReference>
<evidence type="ECO:0000256" key="4">
    <source>
        <dbReference type="ARBA" id="ARBA00023121"/>
    </source>
</evidence>